<dbReference type="InterPro" id="IPR025241">
    <property type="entry name" value="DUF4190"/>
</dbReference>
<keyword evidence="2" id="KW-1133">Transmembrane helix</keyword>
<dbReference type="Proteomes" id="UP000318720">
    <property type="component" value="Unassembled WGS sequence"/>
</dbReference>
<dbReference type="EMBL" id="SPAZ01000046">
    <property type="protein sequence ID" value="TQE38344.1"/>
    <property type="molecule type" value="Genomic_DNA"/>
</dbReference>
<feature type="domain" description="Septum formation-related" evidence="4">
    <location>
        <begin position="158"/>
        <end position="259"/>
    </location>
</feature>
<proteinExistence type="predicted"/>
<feature type="compositionally biased region" description="Gly residues" evidence="1">
    <location>
        <begin position="414"/>
        <end position="426"/>
    </location>
</feature>
<gene>
    <name evidence="5" type="ORF">Sipo8835_05405</name>
</gene>
<dbReference type="AlphaFoldDB" id="A0AAE9B232"/>
<feature type="transmembrane region" description="Helical" evidence="2">
    <location>
        <begin position="80"/>
        <end position="106"/>
    </location>
</feature>
<organism evidence="5 6">
    <name type="scientific">Streptomyces ipomoeae</name>
    <dbReference type="NCBI Taxonomy" id="103232"/>
    <lineage>
        <taxon>Bacteria</taxon>
        <taxon>Bacillati</taxon>
        <taxon>Actinomycetota</taxon>
        <taxon>Actinomycetes</taxon>
        <taxon>Kitasatosporales</taxon>
        <taxon>Streptomycetaceae</taxon>
        <taxon>Streptomyces</taxon>
    </lineage>
</organism>
<evidence type="ECO:0000256" key="1">
    <source>
        <dbReference type="SAM" id="MobiDB-lite"/>
    </source>
</evidence>
<dbReference type="Pfam" id="PF13845">
    <property type="entry name" value="Septum_form"/>
    <property type="match status" value="1"/>
</dbReference>
<sequence>MRQVVRQFPLRSVQGVRVPVATPPPVGPRPSHDGGPFPPQGQPQSVPGQIYPYQAQPQPWGQAWGRTYPALQPPPAVNGLAIAALVFGLLCLLPGVGLLLGVVALVQIRKKGERGKGMAVAGIVLSTIGTLLVTLAFATGGARDAWDGFRDAASGAGTTFSVEKGECFDTPSGSLEGYAYDVDTVPCEGEHDAEVFADFSMPDGGYPGDDEVTDAADEQCYALSELYAMDSWALPDDVDVYYFTPTRQSWRYGDREITCMFGNTDAEGGLTGSLRQDETTLDDDQFAFLEADAILDDALDGVPDTEYVEDDLPAHKAWASQVVQALEEQTRTLRAHDWEPDAERAVGDYADALDQAREEWRAASKATDAETFSDHWNKAHLLTDGPKAVTAREALGLDTTPPTYDDEGTDEDGGAGGGGDDSGVEV</sequence>
<name>A0AAE9B232_9ACTN</name>
<accession>A0AAE9B232</accession>
<dbReference type="Pfam" id="PF13828">
    <property type="entry name" value="DUF4190"/>
    <property type="match status" value="1"/>
</dbReference>
<reference evidence="5 6" key="1">
    <citation type="submission" date="2019-03" db="EMBL/GenBank/DDBJ databases">
        <title>Comparative genomic analyses of the sweetpotato soil rot pathogen, Streptomyces ipomoeae.</title>
        <authorList>
            <person name="Ruschel Soares N."/>
            <person name="Badger J.H."/>
            <person name="Huguet-Tapia J.C."/>
            <person name="Clark C.A."/>
            <person name="Pettis G.S."/>
        </authorList>
    </citation>
    <scope>NUCLEOTIDE SEQUENCE [LARGE SCALE GENOMIC DNA]</scope>
    <source>
        <strain evidence="5 6">88-35</strain>
    </source>
</reference>
<keyword evidence="2" id="KW-0812">Transmembrane</keyword>
<comment type="caution">
    <text evidence="5">The sequence shown here is derived from an EMBL/GenBank/DDBJ whole genome shotgun (WGS) entry which is preliminary data.</text>
</comment>
<evidence type="ECO:0000256" key="2">
    <source>
        <dbReference type="SAM" id="Phobius"/>
    </source>
</evidence>
<protein>
    <submittedName>
        <fullName evidence="5">DUF4190 domain-containing protein</fullName>
    </submittedName>
</protein>
<evidence type="ECO:0000259" key="4">
    <source>
        <dbReference type="Pfam" id="PF13845"/>
    </source>
</evidence>
<dbReference type="InterPro" id="IPR026004">
    <property type="entry name" value="Septum_form"/>
</dbReference>
<evidence type="ECO:0000259" key="3">
    <source>
        <dbReference type="Pfam" id="PF13828"/>
    </source>
</evidence>
<feature type="transmembrane region" description="Helical" evidence="2">
    <location>
        <begin position="118"/>
        <end position="138"/>
    </location>
</feature>
<feature type="region of interest" description="Disordered" evidence="1">
    <location>
        <begin position="392"/>
        <end position="426"/>
    </location>
</feature>
<evidence type="ECO:0000313" key="5">
    <source>
        <dbReference type="EMBL" id="TQE38344.1"/>
    </source>
</evidence>
<feature type="region of interest" description="Disordered" evidence="1">
    <location>
        <begin position="19"/>
        <end position="49"/>
    </location>
</feature>
<feature type="domain" description="DUF4190" evidence="3">
    <location>
        <begin position="80"/>
        <end position="135"/>
    </location>
</feature>
<feature type="compositionally biased region" description="Acidic residues" evidence="1">
    <location>
        <begin position="404"/>
        <end position="413"/>
    </location>
</feature>
<keyword evidence="2" id="KW-0472">Membrane</keyword>
<evidence type="ECO:0000313" key="6">
    <source>
        <dbReference type="Proteomes" id="UP000318720"/>
    </source>
</evidence>